<dbReference type="InterPro" id="IPR014517">
    <property type="entry name" value="ArsR_tscrpt_regulator"/>
</dbReference>
<reference evidence="1" key="1">
    <citation type="submission" date="2022-04" db="EMBL/GenBank/DDBJ databases">
        <title>Complete genome of Methanoplanus endosymbiosus DSM 3599.</title>
        <authorList>
            <person name="Chen S.-C."/>
            <person name="You Y.-T."/>
            <person name="Zhou Y.-Z."/>
            <person name="Lai M.-C."/>
        </authorList>
    </citation>
    <scope>NUCLEOTIDE SEQUENCE</scope>
    <source>
        <strain evidence="1">DSM 3599</strain>
    </source>
</reference>
<keyword evidence="2" id="KW-1185">Reference proteome</keyword>
<evidence type="ECO:0000313" key="2">
    <source>
        <dbReference type="Proteomes" id="UP001060368"/>
    </source>
</evidence>
<dbReference type="Proteomes" id="UP001060368">
    <property type="component" value="Chromosome"/>
</dbReference>
<name>A0A9E7PR67_9EURY</name>
<dbReference type="EMBL" id="CP096115">
    <property type="protein sequence ID" value="UUX93426.1"/>
    <property type="molecule type" value="Genomic_DNA"/>
</dbReference>
<dbReference type="Pfam" id="PF09824">
    <property type="entry name" value="ArsR"/>
    <property type="match status" value="1"/>
</dbReference>
<dbReference type="KEGG" id="mend:L6E24_04690"/>
<dbReference type="RefSeq" id="WP_257743564.1">
    <property type="nucleotide sequence ID" value="NZ_CP096115.1"/>
</dbReference>
<evidence type="ECO:0000313" key="1">
    <source>
        <dbReference type="EMBL" id="UUX93426.1"/>
    </source>
</evidence>
<dbReference type="GeneID" id="74306968"/>
<gene>
    <name evidence="1" type="ORF">L6E24_04690</name>
</gene>
<sequence>MTGHIRIVNDPLDLVPLLITFNDPDFKLVYSQLSKNWMTEEELSEEADSEKVRECIILLKKGNLIEEKWRMPKPGGKPAMEFKTTYSKFRANFQCPMDDLGDIIYISVSNNGDLRNRADEIIKDVRAGNNSVNDIGRKYGISPVFVKGLAKRISNLEVKGQGLIFVEKPE</sequence>
<proteinExistence type="predicted"/>
<accession>A0A9E7PR67</accession>
<dbReference type="AlphaFoldDB" id="A0A9E7PR67"/>
<protein>
    <submittedName>
        <fullName evidence="1">ArsR family transcriptional regulator</fullName>
    </submittedName>
</protein>
<organism evidence="1 2">
    <name type="scientific">Methanoplanus endosymbiosus</name>
    <dbReference type="NCBI Taxonomy" id="33865"/>
    <lineage>
        <taxon>Archaea</taxon>
        <taxon>Methanobacteriati</taxon>
        <taxon>Methanobacteriota</taxon>
        <taxon>Stenosarchaea group</taxon>
        <taxon>Methanomicrobia</taxon>
        <taxon>Methanomicrobiales</taxon>
        <taxon>Methanomicrobiaceae</taxon>
        <taxon>Methanoplanus</taxon>
    </lineage>
</organism>